<reference evidence="1 2" key="1">
    <citation type="submission" date="2020-05" db="EMBL/GenBank/DDBJ databases">
        <authorList>
            <person name="Petersen J."/>
            <person name="Sayavedra L."/>
        </authorList>
    </citation>
    <scope>NUCLEOTIDE SEQUENCE [LARGE SCALE GENOMIC DNA]</scope>
    <source>
        <strain evidence="1">B azoricus SOX ET2 1586I</strain>
    </source>
</reference>
<proteinExistence type="predicted"/>
<evidence type="ECO:0008006" key="3">
    <source>
        <dbReference type="Google" id="ProtNLM"/>
    </source>
</evidence>
<name>A0ABN7GE42_9GAMM</name>
<dbReference type="Proteomes" id="UP000626656">
    <property type="component" value="Unassembled WGS sequence"/>
</dbReference>
<dbReference type="EMBL" id="CAHJWF010000330">
    <property type="protein sequence ID" value="CAB5506421.1"/>
    <property type="molecule type" value="Genomic_DNA"/>
</dbReference>
<evidence type="ECO:0000313" key="1">
    <source>
        <dbReference type="EMBL" id="CAB5506421.1"/>
    </source>
</evidence>
<accession>A0ABN7GE42</accession>
<keyword evidence="2" id="KW-1185">Reference proteome</keyword>
<sequence length="38" mass="4214">KGIGVKANYQSAYFWAASSAKQGNQEGKKILSYISKYK</sequence>
<feature type="non-terminal residue" evidence="1">
    <location>
        <position position="1"/>
    </location>
</feature>
<comment type="caution">
    <text evidence="1">The sequence shown here is derived from an EMBL/GenBank/DDBJ whole genome shotgun (WGS) entry which is preliminary data.</text>
</comment>
<organism evidence="1 2">
    <name type="scientific">Bathymodiolus thermophilus thioautotrophic gill symbiont</name>
    <dbReference type="NCBI Taxonomy" id="2360"/>
    <lineage>
        <taxon>Bacteria</taxon>
        <taxon>Pseudomonadati</taxon>
        <taxon>Pseudomonadota</taxon>
        <taxon>Gammaproteobacteria</taxon>
        <taxon>sulfur-oxidizing symbionts</taxon>
    </lineage>
</organism>
<gene>
    <name evidence="1" type="ORF">AZO1586I_1611</name>
</gene>
<evidence type="ECO:0000313" key="2">
    <source>
        <dbReference type="Proteomes" id="UP000626656"/>
    </source>
</evidence>
<protein>
    <recommendedName>
        <fullName evidence="3">Sel1 repeat family protein</fullName>
    </recommendedName>
</protein>